<keyword evidence="1" id="KW-0315">Glutamine amidotransferase</keyword>
<dbReference type="PANTHER" id="PTHR43235:SF1">
    <property type="entry name" value="GLUTAMINE AMIDOTRANSFERASE PB2B2.05-RELATED"/>
    <property type="match status" value="1"/>
</dbReference>
<organism evidence="1 2">
    <name type="scientific">Melghiribacillus thermohalophilus</name>
    <dbReference type="NCBI Taxonomy" id="1324956"/>
    <lineage>
        <taxon>Bacteria</taxon>
        <taxon>Bacillati</taxon>
        <taxon>Bacillota</taxon>
        <taxon>Bacilli</taxon>
        <taxon>Bacillales</taxon>
        <taxon>Bacillaceae</taxon>
        <taxon>Melghiribacillus</taxon>
    </lineage>
</organism>
<keyword evidence="1" id="KW-0808">Transferase</keyword>
<proteinExistence type="predicted"/>
<evidence type="ECO:0000313" key="1">
    <source>
        <dbReference type="EMBL" id="TCT26504.1"/>
    </source>
</evidence>
<gene>
    <name evidence="1" type="ORF">EDD68_102206</name>
</gene>
<dbReference type="InterPro" id="IPR011697">
    <property type="entry name" value="Peptidase_C26"/>
</dbReference>
<dbReference type="GO" id="GO:0006598">
    <property type="term" value="P:polyamine catabolic process"/>
    <property type="evidence" value="ECO:0007669"/>
    <property type="project" value="TreeGrafter"/>
</dbReference>
<dbReference type="Gene3D" id="3.40.50.880">
    <property type="match status" value="1"/>
</dbReference>
<protein>
    <submittedName>
        <fullName evidence="1">Putative glutamine amidotransferase</fullName>
    </submittedName>
</protein>
<accession>A0A4R3NAJ7</accession>
<name>A0A4R3NAJ7_9BACI</name>
<dbReference type="GO" id="GO:0033969">
    <property type="term" value="F:gamma-glutamyl-gamma-aminobutyrate hydrolase activity"/>
    <property type="evidence" value="ECO:0007669"/>
    <property type="project" value="TreeGrafter"/>
</dbReference>
<sequence length="241" mass="26616">MRPLIGITTSMEAEEDRSFVGKDNVQAIVLAGGTPLLLPNLTDDERIKQYAELLDGLYVTGGYDIDPTLFGEEPHPELGIITPTRDRFETALIRELLKKDKPILAVCRGCQILNIAAGGDMYQDIYSQIDGELLQHSQHAPKGHGSHYVLVESDSLLQRITGEARLRVNSRHHQANRRIPSGFMVSGTASDGVIEAIESQEHAFVLGLQWHPENMAAAGDEASKKIYQVFIDACNQQRRSG</sequence>
<dbReference type="PANTHER" id="PTHR43235">
    <property type="entry name" value="GLUTAMINE AMIDOTRANSFERASE PB2B2.05-RELATED"/>
    <property type="match status" value="1"/>
</dbReference>
<dbReference type="GO" id="GO:0016740">
    <property type="term" value="F:transferase activity"/>
    <property type="evidence" value="ECO:0007669"/>
    <property type="project" value="UniProtKB-KW"/>
</dbReference>
<dbReference type="SUPFAM" id="SSF52317">
    <property type="entry name" value="Class I glutamine amidotransferase-like"/>
    <property type="match status" value="1"/>
</dbReference>
<comment type="caution">
    <text evidence="1">The sequence shown here is derived from an EMBL/GenBank/DDBJ whole genome shotgun (WGS) entry which is preliminary data.</text>
</comment>
<dbReference type="InterPro" id="IPR029062">
    <property type="entry name" value="Class_I_gatase-like"/>
</dbReference>
<evidence type="ECO:0000313" key="2">
    <source>
        <dbReference type="Proteomes" id="UP000294650"/>
    </source>
</evidence>
<dbReference type="AlphaFoldDB" id="A0A4R3NAJ7"/>
<dbReference type="OrthoDB" id="9813383at2"/>
<dbReference type="EMBL" id="SMAN01000002">
    <property type="protein sequence ID" value="TCT26504.1"/>
    <property type="molecule type" value="Genomic_DNA"/>
</dbReference>
<reference evidence="1 2" key="1">
    <citation type="submission" date="2019-03" db="EMBL/GenBank/DDBJ databases">
        <title>Genomic Encyclopedia of Type Strains, Phase IV (KMG-IV): sequencing the most valuable type-strain genomes for metagenomic binning, comparative biology and taxonomic classification.</title>
        <authorList>
            <person name="Goeker M."/>
        </authorList>
    </citation>
    <scope>NUCLEOTIDE SEQUENCE [LARGE SCALE GENOMIC DNA]</scope>
    <source>
        <strain evidence="1 2">DSM 25894</strain>
    </source>
</reference>
<keyword evidence="2" id="KW-1185">Reference proteome</keyword>
<dbReference type="RefSeq" id="WP_132370858.1">
    <property type="nucleotide sequence ID" value="NZ_SMAN01000002.1"/>
</dbReference>
<dbReference type="Proteomes" id="UP000294650">
    <property type="component" value="Unassembled WGS sequence"/>
</dbReference>
<dbReference type="Pfam" id="PF07722">
    <property type="entry name" value="Peptidase_C26"/>
    <property type="match status" value="1"/>
</dbReference>
<dbReference type="GO" id="GO:0005829">
    <property type="term" value="C:cytosol"/>
    <property type="evidence" value="ECO:0007669"/>
    <property type="project" value="TreeGrafter"/>
</dbReference>
<dbReference type="InterPro" id="IPR044668">
    <property type="entry name" value="PuuD-like"/>
</dbReference>
<dbReference type="CDD" id="cd01745">
    <property type="entry name" value="GATase1_2"/>
    <property type="match status" value="1"/>
</dbReference>
<dbReference type="PROSITE" id="PS51273">
    <property type="entry name" value="GATASE_TYPE_1"/>
    <property type="match status" value="1"/>
</dbReference>
<dbReference type="FunFam" id="3.40.50.880:FF:000030">
    <property type="entry name" value="Gamma-glutamyl-gamma-aminobutyrate hydrolase PuuD"/>
    <property type="match status" value="1"/>
</dbReference>